<dbReference type="EMBL" id="CP002116">
    <property type="protein sequence ID" value="ADK82652.1"/>
    <property type="molecule type" value="Genomic_DNA"/>
</dbReference>
<keyword evidence="5 8" id="KW-0418">Kinase</keyword>
<keyword evidence="6 8" id="KW-0460">Magnesium</keyword>
<dbReference type="Pfam" id="PF00365">
    <property type="entry name" value="PFK"/>
    <property type="match status" value="1"/>
</dbReference>
<feature type="site" description="Important for catalytic activity and substrate specificity; stabilizes the transition state when the phosphoryl donor is PPi; prevents ATP from binding by mimicking the alpha-phosphate group of ATP" evidence="8">
    <location>
        <position position="108"/>
    </location>
</feature>
<gene>
    <name evidence="8" type="primary">pfp</name>
    <name evidence="10" type="ordered locus">Spirs_3564</name>
</gene>
<feature type="active site" description="Proton acceptor" evidence="8">
    <location>
        <position position="137"/>
    </location>
</feature>
<dbReference type="SUPFAM" id="SSF53784">
    <property type="entry name" value="Phosphofructokinase"/>
    <property type="match status" value="1"/>
</dbReference>
<dbReference type="InterPro" id="IPR022953">
    <property type="entry name" value="ATP_PFK"/>
</dbReference>
<dbReference type="InterPro" id="IPR050929">
    <property type="entry name" value="PFKA"/>
</dbReference>
<dbReference type="InterPro" id="IPR035966">
    <property type="entry name" value="PKF_sf"/>
</dbReference>
<dbReference type="AlphaFoldDB" id="E1R7E7"/>
<accession>E1R7E7</accession>
<organism evidence="10 11">
    <name type="scientific">Sediminispirochaeta smaragdinae (strain DSM 11293 / JCM 15392 / SEBR 4228)</name>
    <name type="common">Spirochaeta smaragdinae</name>
    <dbReference type="NCBI Taxonomy" id="573413"/>
    <lineage>
        <taxon>Bacteria</taxon>
        <taxon>Pseudomonadati</taxon>
        <taxon>Spirochaetota</taxon>
        <taxon>Spirochaetia</taxon>
        <taxon>Spirochaetales</taxon>
        <taxon>Spirochaetaceae</taxon>
        <taxon>Sediminispirochaeta</taxon>
    </lineage>
</organism>
<dbReference type="PIRSF" id="PIRSF036483">
    <property type="entry name" value="PFK_XF0274"/>
    <property type="match status" value="1"/>
</dbReference>
<dbReference type="EC" id="2.7.1.90" evidence="8"/>
<evidence type="ECO:0000256" key="7">
    <source>
        <dbReference type="ARBA" id="ARBA00048072"/>
    </source>
</evidence>
<dbReference type="RefSeq" id="WP_013256111.1">
    <property type="nucleotide sequence ID" value="NC_014364.1"/>
</dbReference>
<dbReference type="GO" id="GO:0006002">
    <property type="term" value="P:fructose 6-phosphate metabolic process"/>
    <property type="evidence" value="ECO:0007669"/>
    <property type="project" value="InterPro"/>
</dbReference>
<dbReference type="Gene3D" id="3.40.50.460">
    <property type="entry name" value="Phosphofructokinase domain"/>
    <property type="match status" value="1"/>
</dbReference>
<comment type="subcellular location">
    <subcellularLocation>
        <location evidence="8">Cytoplasm</location>
    </subcellularLocation>
</comment>
<proteinExistence type="inferred from homology"/>
<keyword evidence="8" id="KW-0963">Cytoplasm</keyword>
<evidence type="ECO:0000259" key="9">
    <source>
        <dbReference type="Pfam" id="PF00365"/>
    </source>
</evidence>
<feature type="binding site" evidence="8">
    <location>
        <position position="12"/>
    </location>
    <ligand>
        <name>diphosphate</name>
        <dbReference type="ChEBI" id="CHEBI:33019"/>
    </ligand>
</feature>
<feature type="binding site" evidence="8">
    <location>
        <begin position="182"/>
        <end position="184"/>
    </location>
    <ligand>
        <name>substrate</name>
    </ligand>
</feature>
<keyword evidence="11" id="KW-1185">Reference proteome</keyword>
<protein>
    <recommendedName>
        <fullName evidence="8">Pyrophosphate--fructose 6-phosphate 1-phosphotransferase</fullName>
        <ecNumber evidence="8">2.7.1.90</ecNumber>
    </recommendedName>
    <alternativeName>
        <fullName evidence="8">6-phosphofructokinase, pyrophosphate dependent</fullName>
    </alternativeName>
    <alternativeName>
        <fullName evidence="8">PPi-dependent phosphofructokinase</fullName>
        <shortName evidence="8">PPi-PFK</shortName>
    </alternativeName>
    <alternativeName>
        <fullName evidence="8">Pyrophosphate-dependent 6-phosphofructose-1-kinase</fullName>
    </alternativeName>
</protein>
<reference evidence="10 11" key="1">
    <citation type="journal article" date="2010" name="Stand. Genomic Sci.">
        <title>Complete genome sequence of Spirochaeta smaragdinae type strain (SEBR 4228).</title>
        <authorList>
            <person name="Mavromatis K."/>
            <person name="Yasawong M."/>
            <person name="Chertkov O."/>
            <person name="Lapidus A."/>
            <person name="Lucas S."/>
            <person name="Nolan M."/>
            <person name="Del Rio T.G."/>
            <person name="Tice H."/>
            <person name="Cheng J.F."/>
            <person name="Pitluck S."/>
            <person name="Liolios K."/>
            <person name="Ivanova N."/>
            <person name="Tapia R."/>
            <person name="Han C."/>
            <person name="Bruce D."/>
            <person name="Goodwin L."/>
            <person name="Pati A."/>
            <person name="Chen A."/>
            <person name="Palaniappan K."/>
            <person name="Land M."/>
            <person name="Hauser L."/>
            <person name="Chang Y.J."/>
            <person name="Jeffries C.D."/>
            <person name="Detter J.C."/>
            <person name="Rohde M."/>
            <person name="Brambilla E."/>
            <person name="Spring S."/>
            <person name="Goker M."/>
            <person name="Sikorski J."/>
            <person name="Woyke T."/>
            <person name="Bristow J."/>
            <person name="Eisen J.A."/>
            <person name="Markowitz V."/>
            <person name="Hugenholtz P."/>
            <person name="Klenk H.P."/>
            <person name="Kyrpides N.C."/>
        </authorList>
    </citation>
    <scope>NUCLEOTIDE SEQUENCE [LARGE SCALE GENOMIC DNA]</scope>
    <source>
        <strain evidence="11">DSM 11293 / JCM 15392 / SEBR 4228</strain>
    </source>
</reference>
<dbReference type="GO" id="GO:0003872">
    <property type="term" value="F:6-phosphofructokinase activity"/>
    <property type="evidence" value="ECO:0007669"/>
    <property type="project" value="UniProtKB-UniRule"/>
</dbReference>
<dbReference type="GO" id="GO:0047334">
    <property type="term" value="F:diphosphate-fructose-6-phosphate 1-phosphotransferase activity"/>
    <property type="evidence" value="ECO:0007669"/>
    <property type="project" value="UniProtKB-EC"/>
</dbReference>
<dbReference type="Proteomes" id="UP000002318">
    <property type="component" value="Chromosome"/>
</dbReference>
<comment type="cofactor">
    <cofactor evidence="1 8">
        <name>Mg(2+)</name>
        <dbReference type="ChEBI" id="CHEBI:18420"/>
    </cofactor>
</comment>
<evidence type="ECO:0000256" key="4">
    <source>
        <dbReference type="ARBA" id="ARBA00022723"/>
    </source>
</evidence>
<dbReference type="KEGG" id="ssm:Spirs_3564"/>
<comment type="similarity">
    <text evidence="8">Belongs to the phosphofructokinase type A (PFKA) family. PPi-dependent PFK group II subfamily. Clade 'B2' sub-subfamily.</text>
</comment>
<dbReference type="HOGENOM" id="CLU_020655_1_1_12"/>
<feature type="domain" description="Phosphofructokinase" evidence="9">
    <location>
        <begin position="4"/>
        <end position="321"/>
    </location>
</feature>
<evidence type="ECO:0000313" key="10">
    <source>
        <dbReference type="EMBL" id="ADK82652.1"/>
    </source>
</evidence>
<feature type="binding site" evidence="8">
    <location>
        <position position="107"/>
    </location>
    <ligand>
        <name>Mg(2+)</name>
        <dbReference type="ChEBI" id="CHEBI:18420"/>
        <note>catalytic</note>
    </ligand>
</feature>
<comment type="subunit">
    <text evidence="8">Homodimer.</text>
</comment>
<name>E1R7E7_SEDSS</name>
<dbReference type="STRING" id="573413.Spirs_3564"/>
<evidence type="ECO:0000256" key="2">
    <source>
        <dbReference type="ARBA" id="ARBA00003138"/>
    </source>
</evidence>
<dbReference type="Gene3D" id="3.40.50.450">
    <property type="match status" value="1"/>
</dbReference>
<evidence type="ECO:0000256" key="6">
    <source>
        <dbReference type="ARBA" id="ARBA00022842"/>
    </source>
</evidence>
<keyword evidence="3 8" id="KW-0808">Transferase</keyword>
<evidence type="ECO:0000256" key="8">
    <source>
        <dbReference type="HAMAP-Rule" id="MF_01978"/>
    </source>
</evidence>
<dbReference type="InterPro" id="IPR011404">
    <property type="entry name" value="PPi-PFK"/>
</dbReference>
<feature type="binding site" evidence="8">
    <location>
        <position position="239"/>
    </location>
    <ligand>
        <name>substrate</name>
    </ligand>
</feature>
<feature type="binding site" evidence="8">
    <location>
        <begin position="135"/>
        <end position="137"/>
    </location>
    <ligand>
        <name>substrate</name>
    </ligand>
</feature>
<evidence type="ECO:0000256" key="5">
    <source>
        <dbReference type="ARBA" id="ARBA00022777"/>
    </source>
</evidence>
<dbReference type="GO" id="GO:0046872">
    <property type="term" value="F:metal ion binding"/>
    <property type="evidence" value="ECO:0007669"/>
    <property type="project" value="UniProtKB-KW"/>
</dbReference>
<evidence type="ECO:0000256" key="1">
    <source>
        <dbReference type="ARBA" id="ARBA00001946"/>
    </source>
</evidence>
<dbReference type="NCBIfam" id="NF010675">
    <property type="entry name" value="PRK14072.1"/>
    <property type="match status" value="1"/>
</dbReference>
<dbReference type="PANTHER" id="PTHR45770">
    <property type="entry name" value="ATP-DEPENDENT 6-PHOSPHOFRUCTOKINASE 1"/>
    <property type="match status" value="1"/>
</dbReference>
<dbReference type="InterPro" id="IPR000023">
    <property type="entry name" value="Phosphofructokinase_dom"/>
</dbReference>
<feature type="site" description="Important for catalytic activity; stabilizes the transition state when the phosphoryl donor is PPi" evidence="8">
    <location>
        <position position="134"/>
    </location>
</feature>
<comment type="pathway">
    <text evidence="8">Carbohydrate degradation; glycolysis; D-glyceraldehyde 3-phosphate and glycerone phosphate from D-glucose: step 3/4.</text>
</comment>
<dbReference type="OrthoDB" id="9802503at2"/>
<dbReference type="GO" id="GO:0005737">
    <property type="term" value="C:cytoplasm"/>
    <property type="evidence" value="ECO:0007669"/>
    <property type="project" value="UniProtKB-SubCell"/>
</dbReference>
<dbReference type="UniPathway" id="UPA00109">
    <property type="reaction ID" value="UER00182"/>
</dbReference>
<keyword evidence="4 8" id="KW-0479">Metal-binding</keyword>
<comment type="caution">
    <text evidence="8">Lacks conserved residue(s) required for the propagation of feature annotation.</text>
</comment>
<evidence type="ECO:0000313" key="11">
    <source>
        <dbReference type="Proteomes" id="UP000002318"/>
    </source>
</evidence>
<keyword evidence="8" id="KW-0324">Glycolysis</keyword>
<comment type="catalytic activity">
    <reaction evidence="7 8">
        <text>beta-D-fructose 6-phosphate + diphosphate = beta-D-fructose 1,6-bisphosphate + phosphate + H(+)</text>
        <dbReference type="Rhea" id="RHEA:13613"/>
        <dbReference type="ChEBI" id="CHEBI:15378"/>
        <dbReference type="ChEBI" id="CHEBI:32966"/>
        <dbReference type="ChEBI" id="CHEBI:33019"/>
        <dbReference type="ChEBI" id="CHEBI:43474"/>
        <dbReference type="ChEBI" id="CHEBI:57634"/>
        <dbReference type="EC" id="2.7.1.90"/>
    </reaction>
</comment>
<evidence type="ECO:0000256" key="3">
    <source>
        <dbReference type="ARBA" id="ARBA00022679"/>
    </source>
</evidence>
<dbReference type="PRINTS" id="PR00476">
    <property type="entry name" value="PHFRCTKINASE"/>
</dbReference>
<dbReference type="HAMAP" id="MF_01978">
    <property type="entry name" value="Phosphofructokinase_II_B2"/>
    <property type="match status" value="1"/>
</dbReference>
<comment type="function">
    <text evidence="2 8">Catalyzes the phosphorylation of D-fructose 6-phosphate, the first committing step of glycolysis. Uses inorganic phosphate (PPi) as phosphoryl donor instead of ATP like common ATP-dependent phosphofructokinases (ATP-PFKs), which renders the reaction reversible, and can thus function both in glycolysis and gluconeogenesis. Consistently, PPi-PFK can replace the enzymes of both the forward (ATP-PFK) and reverse (fructose-bisphosphatase (FBPase)) reactions.</text>
</comment>
<sequence>MKGNILIGQSGGPTSVINASLAGAVEGVLEAGARGKIFGMQFGIEGFLEDRLIDLGALSSDERKLLALTPSSALGSCRYKLKDDDLPVILERLKKQDIRYLFLAGGNDTMDTIHRIEAFARKEGYELYGVGIPKTVDNDLFGTDHTPGYGSAARYTALSLLQSGQLARDMQRVDRFVIHQTVGREAGWLAASSIMAKQGEGDAPHLIYLPERPLSREQVLKDVQECIKAYGFCSIVCGEGIIWRDGTPVSASAAKDGFSNIEFGAMGGTSAAISLHQLIHEETGYRGEFQITESLSMCADDRASATDRSEAFSCGLEAARLAASGGSGSMICMERLAGDYAVRYGTVPLSEVAVRAKPMPDHYINESGNGVTDAFLDYLRPLVGDMPKYQRLW</sequence>
<dbReference type="eggNOG" id="COG0205">
    <property type="taxonomic scope" value="Bacteria"/>
</dbReference>
<comment type="activity regulation">
    <text evidence="8">Non-allosteric.</text>
</comment>